<protein>
    <recommendedName>
        <fullName evidence="5">RcnB family protein</fullName>
    </recommendedName>
</protein>
<feature type="chain" id="PRO_5020485555" description="RcnB family protein" evidence="2">
    <location>
        <begin position="23"/>
        <end position="104"/>
    </location>
</feature>
<dbReference type="Proteomes" id="UP000305471">
    <property type="component" value="Unassembled WGS sequence"/>
</dbReference>
<keyword evidence="4" id="KW-1185">Reference proteome</keyword>
<keyword evidence="2" id="KW-0732">Signal</keyword>
<proteinExistence type="predicted"/>
<dbReference type="RefSeq" id="WP_136781691.1">
    <property type="nucleotide sequence ID" value="NZ_SWCO01000004.1"/>
</dbReference>
<dbReference type="OrthoDB" id="5739345at2"/>
<organism evidence="3 4">
    <name type="scientific">Alteromonas portus</name>
    <dbReference type="NCBI Taxonomy" id="2565549"/>
    <lineage>
        <taxon>Bacteria</taxon>
        <taxon>Pseudomonadati</taxon>
        <taxon>Pseudomonadota</taxon>
        <taxon>Gammaproteobacteria</taxon>
        <taxon>Alteromonadales</taxon>
        <taxon>Alteromonadaceae</taxon>
        <taxon>Alteromonas/Salinimonas group</taxon>
        <taxon>Alteromonas</taxon>
    </lineage>
</organism>
<accession>A0A4U0ZCV7</accession>
<name>A0A4U0ZCV7_9ALTE</name>
<dbReference type="EMBL" id="SWCO01000004">
    <property type="protein sequence ID" value="TKB03659.1"/>
    <property type="molecule type" value="Genomic_DNA"/>
</dbReference>
<feature type="region of interest" description="Disordered" evidence="1">
    <location>
        <begin position="19"/>
        <end position="45"/>
    </location>
</feature>
<evidence type="ECO:0008006" key="5">
    <source>
        <dbReference type="Google" id="ProtNLM"/>
    </source>
</evidence>
<reference evidence="3 4" key="1">
    <citation type="submission" date="2019-04" db="EMBL/GenBank/DDBJ databases">
        <title>Alteromonas portus sp. nov., an alginate lyase-excreting marine bacterium.</title>
        <authorList>
            <person name="Huang H."/>
            <person name="Mo K."/>
            <person name="Bao S."/>
        </authorList>
    </citation>
    <scope>NUCLEOTIDE SEQUENCE [LARGE SCALE GENOMIC DNA]</scope>
    <source>
        <strain evidence="3 4">HB161718</strain>
    </source>
</reference>
<evidence type="ECO:0000313" key="4">
    <source>
        <dbReference type="Proteomes" id="UP000305471"/>
    </source>
</evidence>
<evidence type="ECO:0000313" key="3">
    <source>
        <dbReference type="EMBL" id="TKB03659.1"/>
    </source>
</evidence>
<dbReference type="Gene3D" id="3.10.450.160">
    <property type="entry name" value="inner membrane protein cigr"/>
    <property type="match status" value="1"/>
</dbReference>
<feature type="signal peptide" evidence="2">
    <location>
        <begin position="1"/>
        <end position="22"/>
    </location>
</feature>
<evidence type="ECO:0000256" key="1">
    <source>
        <dbReference type="SAM" id="MobiDB-lite"/>
    </source>
</evidence>
<comment type="caution">
    <text evidence="3">The sequence shown here is derived from an EMBL/GenBank/DDBJ whole genome shotgun (WGS) entry which is preliminary data.</text>
</comment>
<dbReference type="AlphaFoldDB" id="A0A4U0ZCV7"/>
<gene>
    <name evidence="3" type="ORF">E5672_07855</name>
</gene>
<evidence type="ECO:0000256" key="2">
    <source>
        <dbReference type="SAM" id="SignalP"/>
    </source>
</evidence>
<sequence>MKILPIIGITAAIALNSLPASADSSNPHKGKSLPPGIEKKYEKTGELPPGWQKKLSVGKQLDHDIYDHARVIVPLGKDGLVTVRIENKVIRLIQATREIVEILD</sequence>